<evidence type="ECO:0000313" key="2">
    <source>
        <dbReference type="EMBL" id="GMH26372.1"/>
    </source>
</evidence>
<feature type="transmembrane region" description="Helical" evidence="1">
    <location>
        <begin position="197"/>
        <end position="221"/>
    </location>
</feature>
<keyword evidence="3" id="KW-1185">Reference proteome</keyword>
<dbReference type="Pfam" id="PF04749">
    <property type="entry name" value="PLAC8"/>
    <property type="match status" value="1"/>
</dbReference>
<comment type="caution">
    <text evidence="2">The sequence shown here is derived from an EMBL/GenBank/DDBJ whole genome shotgun (WGS) entry which is preliminary data.</text>
</comment>
<dbReference type="PANTHER" id="PTHR31045">
    <property type="entry name" value="PLAC8 FAMILY PROTEIN-RELATED"/>
    <property type="match status" value="1"/>
</dbReference>
<reference evidence="2" key="1">
    <citation type="submission" date="2023-05" db="EMBL/GenBank/DDBJ databases">
        <title>Nepenthes gracilis genome sequencing.</title>
        <authorList>
            <person name="Fukushima K."/>
        </authorList>
    </citation>
    <scope>NUCLEOTIDE SEQUENCE</scope>
    <source>
        <strain evidence="2">SING2019-196</strain>
    </source>
</reference>
<protein>
    <recommendedName>
        <fullName evidence="4">PLAC8 family protein</fullName>
    </recommendedName>
</protein>
<feature type="transmembrane region" description="Helical" evidence="1">
    <location>
        <begin position="233"/>
        <end position="252"/>
    </location>
</feature>
<evidence type="ECO:0008006" key="4">
    <source>
        <dbReference type="Google" id="ProtNLM"/>
    </source>
</evidence>
<dbReference type="GO" id="GO:0009975">
    <property type="term" value="F:cyclase activity"/>
    <property type="evidence" value="ECO:0007669"/>
    <property type="project" value="TreeGrafter"/>
</dbReference>
<dbReference type="GO" id="GO:0051762">
    <property type="term" value="P:sesquiterpene biosynthetic process"/>
    <property type="evidence" value="ECO:0007669"/>
    <property type="project" value="TreeGrafter"/>
</dbReference>
<dbReference type="Proteomes" id="UP001279734">
    <property type="component" value="Unassembled WGS sequence"/>
</dbReference>
<dbReference type="InterPro" id="IPR021369">
    <property type="entry name" value="DUF2985"/>
</dbReference>
<dbReference type="EMBL" id="BSYO01000031">
    <property type="protein sequence ID" value="GMH26372.1"/>
    <property type="molecule type" value="Genomic_DNA"/>
</dbReference>
<evidence type="ECO:0000256" key="1">
    <source>
        <dbReference type="SAM" id="Phobius"/>
    </source>
</evidence>
<keyword evidence="1" id="KW-0812">Transmembrane</keyword>
<dbReference type="NCBIfam" id="TIGR01571">
    <property type="entry name" value="A_thal_Cys_rich"/>
    <property type="match status" value="1"/>
</dbReference>
<dbReference type="PANTHER" id="PTHR31045:SF30">
    <property type="entry name" value="PLAC8 FAMILY PROTEIN"/>
    <property type="match status" value="1"/>
</dbReference>
<organism evidence="2 3">
    <name type="scientific">Nepenthes gracilis</name>
    <name type="common">Slender pitcher plant</name>
    <dbReference type="NCBI Taxonomy" id="150966"/>
    <lineage>
        <taxon>Eukaryota</taxon>
        <taxon>Viridiplantae</taxon>
        <taxon>Streptophyta</taxon>
        <taxon>Embryophyta</taxon>
        <taxon>Tracheophyta</taxon>
        <taxon>Spermatophyta</taxon>
        <taxon>Magnoliopsida</taxon>
        <taxon>eudicotyledons</taxon>
        <taxon>Gunneridae</taxon>
        <taxon>Pentapetalae</taxon>
        <taxon>Caryophyllales</taxon>
        <taxon>Nepenthaceae</taxon>
        <taxon>Nepenthes</taxon>
    </lineage>
</organism>
<feature type="transmembrane region" description="Helical" evidence="1">
    <location>
        <begin position="104"/>
        <end position="127"/>
    </location>
</feature>
<sequence>MQVLRNCALSMSQAIHIEEIWTRSIRPTIQQDKTLSIDDHHHEPTIVEEEEPPATYTELQRNQLNSASSQLAEEQRHGIITTSAPPPSRIQRFKKWLRNPLSKIVVLYVVIILLLSVISVLISGGGLNGILPEKQKRDVWKDAVNQIINALVTLTCIYQHPWRFRHLVLLCRWKPTGIRLLREAYCRNGASKPHERAHMAVLITLIHLNYFAQYAICVCAWKQKRNEAITKPLLFSILVAVTSGLSALLYSICSPLGRAYDSAEEEPEAMVRRRKVTFSLRKRSGSGAVETRPEWIGGVFDVTEDAAEVCLSFLCTSCVFGWNLERVGFGGMYCQTVTFLLFCLAPLLVLNLAAINIDDHAVTLLFFVISVLLSWLGLLYGGVWRIRVRDRFNLPSYSFCFGRPDAVDCLLWLCCCCCCSLSQEVRTFDFYDAVVREGSLSRNGVFGNGHPPCSSMLCELDACRSSVDLSLGGHSRGGSGAVDGVVGATDGHMRPPISPRIQREI</sequence>
<dbReference type="Pfam" id="PF11204">
    <property type="entry name" value="DUF2985"/>
    <property type="match status" value="1"/>
</dbReference>
<keyword evidence="1" id="KW-0472">Membrane</keyword>
<gene>
    <name evidence="2" type="ORF">Nepgr_028215</name>
</gene>
<accession>A0AAD3TD89</accession>
<name>A0AAD3TD89_NEPGR</name>
<evidence type="ECO:0000313" key="3">
    <source>
        <dbReference type="Proteomes" id="UP001279734"/>
    </source>
</evidence>
<dbReference type="InterPro" id="IPR006461">
    <property type="entry name" value="PLAC_motif_containing"/>
</dbReference>
<proteinExistence type="predicted"/>
<dbReference type="AlphaFoldDB" id="A0AAD3TD89"/>
<feature type="transmembrane region" description="Helical" evidence="1">
    <location>
        <begin position="336"/>
        <end position="355"/>
    </location>
</feature>
<feature type="transmembrane region" description="Helical" evidence="1">
    <location>
        <begin position="361"/>
        <end position="383"/>
    </location>
</feature>
<keyword evidence="1" id="KW-1133">Transmembrane helix</keyword>